<dbReference type="EMBL" id="QCYY01003044">
    <property type="protein sequence ID" value="ROT65744.1"/>
    <property type="molecule type" value="Genomic_DNA"/>
</dbReference>
<dbReference type="Proteomes" id="UP000283509">
    <property type="component" value="Unassembled WGS sequence"/>
</dbReference>
<organism evidence="1 2">
    <name type="scientific">Penaeus vannamei</name>
    <name type="common">Whiteleg shrimp</name>
    <name type="synonym">Litopenaeus vannamei</name>
    <dbReference type="NCBI Taxonomy" id="6689"/>
    <lineage>
        <taxon>Eukaryota</taxon>
        <taxon>Metazoa</taxon>
        <taxon>Ecdysozoa</taxon>
        <taxon>Arthropoda</taxon>
        <taxon>Crustacea</taxon>
        <taxon>Multicrustacea</taxon>
        <taxon>Malacostraca</taxon>
        <taxon>Eumalacostraca</taxon>
        <taxon>Eucarida</taxon>
        <taxon>Decapoda</taxon>
        <taxon>Dendrobranchiata</taxon>
        <taxon>Penaeoidea</taxon>
        <taxon>Penaeidae</taxon>
        <taxon>Penaeus</taxon>
    </lineage>
</organism>
<reference evidence="1 2" key="1">
    <citation type="submission" date="2018-04" db="EMBL/GenBank/DDBJ databases">
        <authorList>
            <person name="Zhang X."/>
            <person name="Yuan J."/>
            <person name="Li F."/>
            <person name="Xiang J."/>
        </authorList>
    </citation>
    <scope>NUCLEOTIDE SEQUENCE [LARGE SCALE GENOMIC DNA]</scope>
    <source>
        <tissue evidence="1">Muscle</tissue>
    </source>
</reference>
<evidence type="ECO:0000313" key="1">
    <source>
        <dbReference type="EMBL" id="ROT65744.1"/>
    </source>
</evidence>
<comment type="caution">
    <text evidence="1">The sequence shown here is derived from an EMBL/GenBank/DDBJ whole genome shotgun (WGS) entry which is preliminary data.</text>
</comment>
<reference evidence="1 2" key="2">
    <citation type="submission" date="2019-01" db="EMBL/GenBank/DDBJ databases">
        <title>The decoding of complex shrimp genome reveals the adaptation for benthos swimmer, frequently molting mechanism and breeding impact on genome.</title>
        <authorList>
            <person name="Sun Y."/>
            <person name="Gao Y."/>
            <person name="Yu Y."/>
        </authorList>
    </citation>
    <scope>NUCLEOTIDE SEQUENCE [LARGE SCALE GENOMIC DNA]</scope>
    <source>
        <tissue evidence="1">Muscle</tissue>
    </source>
</reference>
<gene>
    <name evidence="1" type="ORF">C7M84_016278</name>
</gene>
<name>A0A423SNM9_PENVA</name>
<protein>
    <submittedName>
        <fullName evidence="1">Uncharacterized protein</fullName>
    </submittedName>
</protein>
<dbReference type="AlphaFoldDB" id="A0A423SNM9"/>
<accession>A0A423SNM9</accession>
<keyword evidence="2" id="KW-1185">Reference proteome</keyword>
<proteinExistence type="predicted"/>
<evidence type="ECO:0000313" key="2">
    <source>
        <dbReference type="Proteomes" id="UP000283509"/>
    </source>
</evidence>
<sequence length="113" mass="13005">MRSWSWFPYKCEYLLFVWTNDIEQELQQTLLSYNGKLEFNSLSRLKCSFTSHPPTKSILVSIGHSLSKLTFSIICHPPTKSILVSIGHSLSIICHLPHKPFWSTGDKCHRIAD</sequence>